<evidence type="ECO:0000313" key="3">
    <source>
        <dbReference type="EMBL" id="MFB9777294.1"/>
    </source>
</evidence>
<reference evidence="3 4" key="1">
    <citation type="submission" date="2024-09" db="EMBL/GenBank/DDBJ databases">
        <authorList>
            <person name="Sun Q."/>
            <person name="Mori K."/>
        </authorList>
    </citation>
    <scope>NUCLEOTIDE SEQUENCE [LARGE SCALE GENOMIC DNA]</scope>
    <source>
        <strain evidence="3 4">JCM 11683</strain>
    </source>
</reference>
<feature type="region of interest" description="Disordered" evidence="1">
    <location>
        <begin position="70"/>
        <end position="89"/>
    </location>
</feature>
<dbReference type="Gene3D" id="3.30.300.30">
    <property type="match status" value="1"/>
</dbReference>
<gene>
    <name evidence="3" type="ORF">ACFFN1_12940</name>
</gene>
<dbReference type="Pfam" id="PF13193">
    <property type="entry name" value="AMP-binding_C"/>
    <property type="match status" value="1"/>
</dbReference>
<keyword evidence="4" id="KW-1185">Reference proteome</keyword>
<evidence type="ECO:0000256" key="1">
    <source>
        <dbReference type="SAM" id="MobiDB-lite"/>
    </source>
</evidence>
<proteinExistence type="predicted"/>
<name>A0ABV5X4L7_9MICO</name>
<dbReference type="EMBL" id="JBHMAU010000074">
    <property type="protein sequence ID" value="MFB9777294.1"/>
    <property type="molecule type" value="Genomic_DNA"/>
</dbReference>
<dbReference type="InterPro" id="IPR045851">
    <property type="entry name" value="AMP-bd_C_sf"/>
</dbReference>
<accession>A0ABV5X4L7</accession>
<feature type="domain" description="AMP-binding enzyme C-terminal" evidence="2">
    <location>
        <begin position="31"/>
        <end position="64"/>
    </location>
</feature>
<dbReference type="InterPro" id="IPR025110">
    <property type="entry name" value="AMP-bd_C"/>
</dbReference>
<evidence type="ECO:0000313" key="4">
    <source>
        <dbReference type="Proteomes" id="UP001589707"/>
    </source>
</evidence>
<evidence type="ECO:0000259" key="2">
    <source>
        <dbReference type="Pfam" id="PF13193"/>
    </source>
</evidence>
<dbReference type="Proteomes" id="UP001589707">
    <property type="component" value="Unassembled WGS sequence"/>
</dbReference>
<protein>
    <recommendedName>
        <fullName evidence="2">AMP-binding enzyme C-terminal domain-containing protein</fullName>
    </recommendedName>
</protein>
<dbReference type="RefSeq" id="WP_376841212.1">
    <property type="nucleotide sequence ID" value="NZ_JBHMAU010000074.1"/>
</dbReference>
<dbReference type="SUPFAM" id="SSF56801">
    <property type="entry name" value="Acetyl-CoA synthetase-like"/>
    <property type="match status" value="1"/>
</dbReference>
<organism evidence="3 4">
    <name type="scientific">Brevibacterium otitidis</name>
    <dbReference type="NCBI Taxonomy" id="53364"/>
    <lineage>
        <taxon>Bacteria</taxon>
        <taxon>Bacillati</taxon>
        <taxon>Actinomycetota</taxon>
        <taxon>Actinomycetes</taxon>
        <taxon>Micrococcales</taxon>
        <taxon>Brevibacteriaceae</taxon>
        <taxon>Brevibacterium</taxon>
    </lineage>
</organism>
<comment type="caution">
    <text evidence="3">The sequence shown here is derived from an EMBL/GenBank/DDBJ whole genome shotgun (WGS) entry which is preliminary data.</text>
</comment>
<sequence length="89" mass="9868">MRDSTSILDTLDLCLRQARRQSPLGINHLGTEELRDHLSGSLARYKIPREVVVAEALPRNPSGKLLKHVLRSQVSDAPGPKKQLTDTSD</sequence>